<dbReference type="EMBL" id="LR798399">
    <property type="protein sequence ID" value="CAB5229327.1"/>
    <property type="molecule type" value="Genomic_DNA"/>
</dbReference>
<dbReference type="EMBL" id="LR796570">
    <property type="protein sequence ID" value="CAB4152199.1"/>
    <property type="molecule type" value="Genomic_DNA"/>
</dbReference>
<protein>
    <submittedName>
        <fullName evidence="3">Uncharacterized protein</fullName>
    </submittedName>
</protein>
<proteinExistence type="predicted"/>
<dbReference type="EMBL" id="LR797416">
    <property type="protein sequence ID" value="CAB4214755.1"/>
    <property type="molecule type" value="Genomic_DNA"/>
</dbReference>
<evidence type="ECO:0000313" key="4">
    <source>
        <dbReference type="EMBL" id="CAB4202335.1"/>
    </source>
</evidence>
<dbReference type="SUPFAM" id="SSF53448">
    <property type="entry name" value="Nucleotide-diphospho-sugar transferases"/>
    <property type="match status" value="1"/>
</dbReference>
<dbReference type="InterPro" id="IPR029044">
    <property type="entry name" value="Nucleotide-diphossugar_trans"/>
</dbReference>
<dbReference type="EMBL" id="LR797322">
    <property type="protein sequence ID" value="CAB4202335.1"/>
    <property type="molecule type" value="Genomic_DNA"/>
</dbReference>
<dbReference type="EMBL" id="LR797047">
    <property type="protein sequence ID" value="CAB4183660.1"/>
    <property type="molecule type" value="Genomic_DNA"/>
</dbReference>
<evidence type="ECO:0000313" key="3">
    <source>
        <dbReference type="EMBL" id="CAB4183660.1"/>
    </source>
</evidence>
<dbReference type="Gene3D" id="3.90.550.40">
    <property type="match status" value="1"/>
</dbReference>
<dbReference type="EMBL" id="LR796883">
    <property type="protein sequence ID" value="CAB4172676.1"/>
    <property type="molecule type" value="Genomic_DNA"/>
</dbReference>
<sequence>MATSKKKVKEIKQTIPKLFIATPMYGGMCSGFYAQSMLQLKDQVGGKFPIIMSFMFNESLITRARNAMAHQFLKTDATHLMFIDADIRFNPADIETMIAANKDIICGIYPKKEINWGSVKAAMSNGIPDDQLKHHTGAWVVNLKNYTGEATVRVDQPVEIWNGGTGFMLIKREVFKKLGKTVPSYTNDVNDLSGNLKAEVIKEYFTTSIEKETNRLLSEDYHFCNIWREAGGKVWAAPWCNLAHIGSYVFEGQLLRSK</sequence>
<accession>A0A6J5QG18</accession>
<evidence type="ECO:0000313" key="1">
    <source>
        <dbReference type="EMBL" id="CAB4152199.1"/>
    </source>
</evidence>
<reference evidence="3" key="1">
    <citation type="submission" date="2020-05" db="EMBL/GenBank/DDBJ databases">
        <authorList>
            <person name="Chiriac C."/>
            <person name="Salcher M."/>
            <person name="Ghai R."/>
            <person name="Kavagutti S V."/>
        </authorList>
    </citation>
    <scope>NUCLEOTIDE SEQUENCE</scope>
</reference>
<evidence type="ECO:0000313" key="2">
    <source>
        <dbReference type="EMBL" id="CAB4172676.1"/>
    </source>
</evidence>
<name>A0A6J5QG18_9CAUD</name>
<gene>
    <name evidence="3" type="ORF">UFOVP1104_56</name>
    <name evidence="4" type="ORF">UFOVP1371_8</name>
    <name evidence="5" type="ORF">UFOVP1468_16</name>
    <name evidence="6" type="ORF">UFOVP1555_27</name>
    <name evidence="1" type="ORF">UFOVP596_60</name>
    <name evidence="2" type="ORF">UFOVP938_45</name>
</gene>
<organism evidence="3">
    <name type="scientific">uncultured Caudovirales phage</name>
    <dbReference type="NCBI Taxonomy" id="2100421"/>
    <lineage>
        <taxon>Viruses</taxon>
        <taxon>Duplodnaviria</taxon>
        <taxon>Heunggongvirae</taxon>
        <taxon>Uroviricota</taxon>
        <taxon>Caudoviricetes</taxon>
        <taxon>Peduoviridae</taxon>
        <taxon>Maltschvirus</taxon>
        <taxon>Maltschvirus maltsch</taxon>
    </lineage>
</organism>
<evidence type="ECO:0000313" key="5">
    <source>
        <dbReference type="EMBL" id="CAB4214755.1"/>
    </source>
</evidence>
<evidence type="ECO:0000313" key="6">
    <source>
        <dbReference type="EMBL" id="CAB5229327.1"/>
    </source>
</evidence>